<dbReference type="Proteomes" id="UP000027778">
    <property type="component" value="Unassembled WGS sequence"/>
</dbReference>
<feature type="transmembrane region" description="Helical" evidence="5">
    <location>
        <begin position="43"/>
        <end position="68"/>
    </location>
</feature>
<evidence type="ECO:0000256" key="2">
    <source>
        <dbReference type="ARBA" id="ARBA00022692"/>
    </source>
</evidence>
<dbReference type="InterPro" id="IPR016983">
    <property type="entry name" value="UCP031804"/>
</dbReference>
<proteinExistence type="predicted"/>
<accession>A0A073KAF4</accession>
<dbReference type="AlphaFoldDB" id="A0A073KAF4"/>
<dbReference type="Pfam" id="PF06803">
    <property type="entry name" value="DUF1232"/>
    <property type="match status" value="1"/>
</dbReference>
<organism evidence="7 8">
    <name type="scientific">Bacillus gaemokensis</name>
    <dbReference type="NCBI Taxonomy" id="574375"/>
    <lineage>
        <taxon>Bacteria</taxon>
        <taxon>Bacillati</taxon>
        <taxon>Bacillota</taxon>
        <taxon>Bacilli</taxon>
        <taxon>Bacillales</taxon>
        <taxon>Bacillaceae</taxon>
        <taxon>Bacillus</taxon>
        <taxon>Bacillus cereus group</taxon>
    </lineage>
</organism>
<dbReference type="STRING" id="574375.AZF08_15105"/>
<keyword evidence="4 5" id="KW-0472">Membrane</keyword>
<evidence type="ECO:0000256" key="4">
    <source>
        <dbReference type="ARBA" id="ARBA00023136"/>
    </source>
</evidence>
<keyword evidence="3 5" id="KW-1133">Transmembrane helix</keyword>
<evidence type="ECO:0000256" key="3">
    <source>
        <dbReference type="ARBA" id="ARBA00022989"/>
    </source>
</evidence>
<evidence type="ECO:0000259" key="6">
    <source>
        <dbReference type="Pfam" id="PF06803"/>
    </source>
</evidence>
<evidence type="ECO:0000313" key="8">
    <source>
        <dbReference type="Proteomes" id="UP000027778"/>
    </source>
</evidence>
<feature type="domain" description="DUF1232" evidence="6">
    <location>
        <begin position="41"/>
        <end position="79"/>
    </location>
</feature>
<keyword evidence="8" id="KW-1185">Reference proteome</keyword>
<gene>
    <name evidence="7" type="ORF">BAGA_08635</name>
</gene>
<dbReference type="PIRSF" id="PIRSF031804">
    <property type="entry name" value="UCP031804"/>
    <property type="match status" value="1"/>
</dbReference>
<name>A0A073KAF4_9BACI</name>
<dbReference type="eggNOG" id="COG3339">
    <property type="taxonomic scope" value="Bacteria"/>
</dbReference>
<evidence type="ECO:0000256" key="1">
    <source>
        <dbReference type="ARBA" id="ARBA00004127"/>
    </source>
</evidence>
<sequence>MEKQKLWRKLKHGATKLGKSGAYESIILYYTLQKKGLPTKTKMIILVALSYYVWSIDLIPDLAAIIGIGLLDDVIAIAWAHKYIMVHTDAGVREKGKMKMESLFGSAHA</sequence>
<dbReference type="RefSeq" id="WP_033675534.1">
    <property type="nucleotide sequence ID" value="NZ_JOTM01000015.1"/>
</dbReference>
<comment type="subcellular location">
    <subcellularLocation>
        <location evidence="1">Endomembrane system</location>
        <topology evidence="1">Multi-pass membrane protein</topology>
    </subcellularLocation>
</comment>
<protein>
    <recommendedName>
        <fullName evidence="6">DUF1232 domain-containing protein</fullName>
    </recommendedName>
</protein>
<reference evidence="7 8" key="1">
    <citation type="submission" date="2014-06" db="EMBL/GenBank/DDBJ databases">
        <title>Draft genome sequence of Bacillus gaemokensis JCM 15801 (MCCC 1A00707).</title>
        <authorList>
            <person name="Lai Q."/>
            <person name="Liu Y."/>
            <person name="Shao Z."/>
        </authorList>
    </citation>
    <scope>NUCLEOTIDE SEQUENCE [LARGE SCALE GENOMIC DNA]</scope>
    <source>
        <strain evidence="7 8">JCM 15801</strain>
    </source>
</reference>
<dbReference type="OrthoDB" id="2915228at2"/>
<dbReference type="EMBL" id="JOTM01000015">
    <property type="protein sequence ID" value="KEK23540.1"/>
    <property type="molecule type" value="Genomic_DNA"/>
</dbReference>
<evidence type="ECO:0000256" key="5">
    <source>
        <dbReference type="SAM" id="Phobius"/>
    </source>
</evidence>
<comment type="caution">
    <text evidence="7">The sequence shown here is derived from an EMBL/GenBank/DDBJ whole genome shotgun (WGS) entry which is preliminary data.</text>
</comment>
<keyword evidence="2 5" id="KW-0812">Transmembrane</keyword>
<dbReference type="InterPro" id="IPR010652">
    <property type="entry name" value="DUF1232"/>
</dbReference>
<evidence type="ECO:0000313" key="7">
    <source>
        <dbReference type="EMBL" id="KEK23540.1"/>
    </source>
</evidence>
<dbReference type="GO" id="GO:0012505">
    <property type="term" value="C:endomembrane system"/>
    <property type="evidence" value="ECO:0007669"/>
    <property type="project" value="UniProtKB-SubCell"/>
</dbReference>